<evidence type="ECO:0000313" key="2">
    <source>
        <dbReference type="EMBL" id="KJD47419.1"/>
    </source>
</evidence>
<name>A0A0D7X8G0_9BACL</name>
<reference evidence="2 3" key="1">
    <citation type="submission" date="2014-11" db="EMBL/GenBank/DDBJ databases">
        <title>Draft Genome Sequences of Paenibacillus polymyxa NRRL B-30509 and Paenibacillus terrae NRRL B-30644, Strains from a Poultry Environment that Produce Tridecaptin A and Paenicidins.</title>
        <authorList>
            <person name="van Belkum M.J."/>
            <person name="Lohans C.T."/>
            <person name="Vederas J.C."/>
        </authorList>
    </citation>
    <scope>NUCLEOTIDE SEQUENCE [LARGE SCALE GENOMIC DNA]</scope>
    <source>
        <strain evidence="2 3">NRRL B-30644</strain>
    </source>
</reference>
<evidence type="ECO:0000256" key="1">
    <source>
        <dbReference type="SAM" id="Phobius"/>
    </source>
</evidence>
<feature type="transmembrane region" description="Helical" evidence="1">
    <location>
        <begin position="59"/>
        <end position="80"/>
    </location>
</feature>
<dbReference type="EMBL" id="JTHP01000001">
    <property type="protein sequence ID" value="KJD47419.1"/>
    <property type="molecule type" value="Genomic_DNA"/>
</dbReference>
<feature type="transmembrane region" description="Helical" evidence="1">
    <location>
        <begin position="92"/>
        <end position="109"/>
    </location>
</feature>
<feature type="transmembrane region" description="Helical" evidence="1">
    <location>
        <begin position="30"/>
        <end position="47"/>
    </location>
</feature>
<evidence type="ECO:0000313" key="3">
    <source>
        <dbReference type="Proteomes" id="UP000032534"/>
    </source>
</evidence>
<dbReference type="Proteomes" id="UP000032534">
    <property type="component" value="Unassembled WGS sequence"/>
</dbReference>
<organism evidence="2 3">
    <name type="scientific">Paenibacillus terrae</name>
    <dbReference type="NCBI Taxonomy" id="159743"/>
    <lineage>
        <taxon>Bacteria</taxon>
        <taxon>Bacillati</taxon>
        <taxon>Bacillota</taxon>
        <taxon>Bacilli</taxon>
        <taxon>Bacillales</taxon>
        <taxon>Paenibacillaceae</taxon>
        <taxon>Paenibacillus</taxon>
    </lineage>
</organism>
<protein>
    <submittedName>
        <fullName evidence="2">Uncharacterized protein</fullName>
    </submittedName>
</protein>
<sequence length="111" mass="12876">MIKKNVLHFIILVISGSFAVLFYFQNLIFLSLLFFLGVITDLINLFLKSKEFNDDIFKAGYFSYLVSIAYIFIVFVMYMFDILSADTSIPTILFGVILLQPIISLFLFFKK</sequence>
<feature type="transmembrane region" description="Helical" evidence="1">
    <location>
        <begin position="7"/>
        <end position="24"/>
    </location>
</feature>
<dbReference type="PATRIC" id="fig|159743.3.peg.45"/>
<keyword evidence="1" id="KW-0812">Transmembrane</keyword>
<comment type="caution">
    <text evidence="2">The sequence shown here is derived from an EMBL/GenBank/DDBJ whole genome shotgun (WGS) entry which is preliminary data.</text>
</comment>
<gene>
    <name evidence="2" type="ORF">QD47_00205</name>
</gene>
<proteinExistence type="predicted"/>
<dbReference type="AlphaFoldDB" id="A0A0D7X8G0"/>
<keyword evidence="1" id="KW-0472">Membrane</keyword>
<keyword evidence="1" id="KW-1133">Transmembrane helix</keyword>
<accession>A0A0D7X8G0</accession>
<keyword evidence="3" id="KW-1185">Reference proteome</keyword>